<dbReference type="InterPro" id="IPR050415">
    <property type="entry name" value="MRET"/>
</dbReference>
<dbReference type="PRINTS" id="PR00410">
    <property type="entry name" value="PHEHYDRXLASE"/>
</dbReference>
<dbReference type="PROSITE" id="PS51085">
    <property type="entry name" value="2FE2S_FER_2"/>
    <property type="match status" value="1"/>
</dbReference>
<dbReference type="SUPFAM" id="SSF52343">
    <property type="entry name" value="Ferredoxin reductase-like, C-terminal NADP-linked domain"/>
    <property type="match status" value="1"/>
</dbReference>
<dbReference type="InterPro" id="IPR006058">
    <property type="entry name" value="2Fe2S_fd_BS"/>
</dbReference>
<name>A0A3B0ZWP1_9ZZZZ</name>
<dbReference type="EMBL" id="UOFR01000056">
    <property type="protein sequence ID" value="VAW98015.1"/>
    <property type="molecule type" value="Genomic_DNA"/>
</dbReference>
<evidence type="ECO:0000313" key="3">
    <source>
        <dbReference type="EMBL" id="VAW98015.1"/>
    </source>
</evidence>
<evidence type="ECO:0008006" key="4">
    <source>
        <dbReference type="Google" id="ProtNLM"/>
    </source>
</evidence>
<dbReference type="Gene3D" id="3.10.20.30">
    <property type="match status" value="1"/>
</dbReference>
<dbReference type="CDD" id="cd06189">
    <property type="entry name" value="flavin_oxioreductase"/>
    <property type="match status" value="1"/>
</dbReference>
<dbReference type="InterPro" id="IPR039261">
    <property type="entry name" value="FNR_nucleotide-bd"/>
</dbReference>
<reference evidence="3" key="1">
    <citation type="submission" date="2018-06" db="EMBL/GenBank/DDBJ databases">
        <authorList>
            <person name="Zhirakovskaya E."/>
        </authorList>
    </citation>
    <scope>NUCLEOTIDE SEQUENCE</scope>
</reference>
<dbReference type="PROSITE" id="PS51384">
    <property type="entry name" value="FAD_FR"/>
    <property type="match status" value="1"/>
</dbReference>
<accession>A0A3B0ZWP1</accession>
<dbReference type="GO" id="GO:0016491">
    <property type="term" value="F:oxidoreductase activity"/>
    <property type="evidence" value="ECO:0007669"/>
    <property type="project" value="InterPro"/>
</dbReference>
<dbReference type="Gene3D" id="2.40.30.10">
    <property type="entry name" value="Translation factors"/>
    <property type="match status" value="1"/>
</dbReference>
<dbReference type="PANTHER" id="PTHR47354:SF5">
    <property type="entry name" value="PROTEIN RFBI"/>
    <property type="match status" value="1"/>
</dbReference>
<protein>
    <recommendedName>
        <fullName evidence="4">2-polyprenylphenol hydroxylase and related flavodoxin oxidoreductases / CDP-6-deoxy-delta-3,4-glucoseen reductase-like</fullName>
    </recommendedName>
</protein>
<feature type="domain" description="2Fe-2S ferredoxin-type" evidence="1">
    <location>
        <begin position="3"/>
        <end position="92"/>
    </location>
</feature>
<dbReference type="InterPro" id="IPR017927">
    <property type="entry name" value="FAD-bd_FR_type"/>
</dbReference>
<dbReference type="CDD" id="cd00207">
    <property type="entry name" value="fer2"/>
    <property type="match status" value="1"/>
</dbReference>
<dbReference type="InterPro" id="IPR001041">
    <property type="entry name" value="2Fe-2S_ferredoxin-type"/>
</dbReference>
<proteinExistence type="predicted"/>
<dbReference type="SUPFAM" id="SSF54292">
    <property type="entry name" value="2Fe-2S ferredoxin-like"/>
    <property type="match status" value="1"/>
</dbReference>
<dbReference type="AlphaFoldDB" id="A0A3B0ZWP1"/>
<organism evidence="3">
    <name type="scientific">hydrothermal vent metagenome</name>
    <dbReference type="NCBI Taxonomy" id="652676"/>
    <lineage>
        <taxon>unclassified sequences</taxon>
        <taxon>metagenomes</taxon>
        <taxon>ecological metagenomes</taxon>
    </lineage>
</organism>
<dbReference type="GO" id="GO:0051537">
    <property type="term" value="F:2 iron, 2 sulfur cluster binding"/>
    <property type="evidence" value="ECO:0007669"/>
    <property type="project" value="InterPro"/>
</dbReference>
<dbReference type="InterPro" id="IPR036010">
    <property type="entry name" value="2Fe-2S_ferredoxin-like_sf"/>
</dbReference>
<gene>
    <name evidence="3" type="ORF">MNBD_GAMMA21-734</name>
</gene>
<dbReference type="Gene3D" id="3.40.50.80">
    <property type="entry name" value="Nucleotide-binding domain of ferredoxin-NADP reductase (FNR) module"/>
    <property type="match status" value="1"/>
</dbReference>
<evidence type="ECO:0000259" key="1">
    <source>
        <dbReference type="PROSITE" id="PS51085"/>
    </source>
</evidence>
<dbReference type="SUPFAM" id="SSF63380">
    <property type="entry name" value="Riboflavin synthase domain-like"/>
    <property type="match status" value="1"/>
</dbReference>
<dbReference type="Pfam" id="PF00111">
    <property type="entry name" value="Fer2"/>
    <property type="match status" value="1"/>
</dbReference>
<dbReference type="InterPro" id="IPR001433">
    <property type="entry name" value="OxRdtase_FAD/NAD-bd"/>
</dbReference>
<dbReference type="InterPro" id="IPR012675">
    <property type="entry name" value="Beta-grasp_dom_sf"/>
</dbReference>
<sequence length="338" mass="38076">MTFQITLSQSGHQFQVEDNESVLDAAIRQGIGLPYGCRNGQCGNCQGRIKSGTFQYQKAITALGQQQQAAGQALLCQAFPQSDLEIEIDELTHTREVPTRRFPAKVTGFKQISHDVIQVILSLPNNFRLAFFAGQYINFILSDGRRRSFSIANAPHHDGQLELHVRHIKGGEFTSEVFDGMQLKDIVRIEGPMGTFFLREKSPRTAILMAGGTGFAPINGIVEHVITKNLPRDLHIYWGVRQFADLYFHQQALRWSQENENIYYTPVLSNCDATDNWSGRTGFVHEVVLQDFNDLDNIEVYASGPPVMVYAGRDAFVEKGMDSTHYYSDAFEFSNVKK</sequence>
<dbReference type="PROSITE" id="PS00197">
    <property type="entry name" value="2FE2S_FER_1"/>
    <property type="match status" value="1"/>
</dbReference>
<dbReference type="Pfam" id="PF00175">
    <property type="entry name" value="NAD_binding_1"/>
    <property type="match status" value="1"/>
</dbReference>
<dbReference type="PANTHER" id="PTHR47354">
    <property type="entry name" value="NADH OXIDOREDUCTASE HCR"/>
    <property type="match status" value="1"/>
</dbReference>
<dbReference type="InterPro" id="IPR008333">
    <property type="entry name" value="Cbr1-like_FAD-bd_dom"/>
</dbReference>
<evidence type="ECO:0000259" key="2">
    <source>
        <dbReference type="PROSITE" id="PS51384"/>
    </source>
</evidence>
<dbReference type="Pfam" id="PF00970">
    <property type="entry name" value="FAD_binding_6"/>
    <property type="match status" value="1"/>
</dbReference>
<feature type="domain" description="FAD-binding FR-type" evidence="2">
    <location>
        <begin position="99"/>
        <end position="199"/>
    </location>
</feature>
<dbReference type="InterPro" id="IPR017938">
    <property type="entry name" value="Riboflavin_synthase-like_b-brl"/>
</dbReference>